<reference evidence="11" key="1">
    <citation type="submission" date="2020-09" db="EMBL/GenBank/DDBJ databases">
        <title>A novel bacterium of genus Hazenella, isolated from South China Sea.</title>
        <authorList>
            <person name="Huang H."/>
            <person name="Mo K."/>
            <person name="Hu Y."/>
        </authorList>
    </citation>
    <scope>NUCLEOTIDE SEQUENCE</scope>
    <source>
        <strain evidence="11">IB182357</strain>
    </source>
</reference>
<comment type="similarity">
    <text evidence="8">Belongs to the bacterial reverse transcriptase family.</text>
</comment>
<comment type="caution">
    <text evidence="11">The sequence shown here is derived from an EMBL/GenBank/DDBJ whole genome shotgun (WGS) entry which is preliminary data.</text>
</comment>
<dbReference type="RefSeq" id="WP_191142337.1">
    <property type="nucleotide sequence ID" value="NZ_JACXAH010000018.1"/>
</dbReference>
<evidence type="ECO:0000256" key="2">
    <source>
        <dbReference type="ARBA" id="ARBA00022679"/>
    </source>
</evidence>
<dbReference type="EC" id="2.7.7.49" evidence="1"/>
<evidence type="ECO:0000256" key="7">
    <source>
        <dbReference type="ARBA" id="ARBA00023118"/>
    </source>
</evidence>
<dbReference type="InterPro" id="IPR000123">
    <property type="entry name" value="Reverse_transcriptase_msDNA"/>
</dbReference>
<accession>A0A926NGG8</accession>
<evidence type="ECO:0000256" key="4">
    <source>
        <dbReference type="ARBA" id="ARBA00022723"/>
    </source>
</evidence>
<dbReference type="InterPro" id="IPR043502">
    <property type="entry name" value="DNA/RNA_pol_sf"/>
</dbReference>
<evidence type="ECO:0000256" key="1">
    <source>
        <dbReference type="ARBA" id="ARBA00012493"/>
    </source>
</evidence>
<evidence type="ECO:0000256" key="8">
    <source>
        <dbReference type="ARBA" id="ARBA00034120"/>
    </source>
</evidence>
<protein>
    <recommendedName>
        <fullName evidence="1">RNA-directed DNA polymerase</fullName>
        <ecNumber evidence="1">2.7.7.49</ecNumber>
    </recommendedName>
</protein>
<dbReference type="CDD" id="cd03487">
    <property type="entry name" value="RT_Bac_retron_II"/>
    <property type="match status" value="1"/>
</dbReference>
<dbReference type="PANTHER" id="PTHR34047:SF7">
    <property type="entry name" value="RNA-DIRECTED DNA POLYMERASE"/>
    <property type="match status" value="1"/>
</dbReference>
<name>A0A926NGG8_9BACL</name>
<sequence length="485" mass="56153">MSEDSKSLTRAEWYERIKQEGKYEAIRSDMLRLGFYQEPEVSPQKKEQWKQEDEAYQQLLQELQQVQLEAGKLPKINDLLAEARQKRIAASRQKRVERKAVRLKEKEKQQAHWQQYKADHIIHLGRGVSAGLQQQETDETRLNKLGLPVLTSSKQIATQIGLSLSELKWLTYHRNTATISHYHHFTIPKKNGEKRVISSPKPLLRIAQSWIKEAILDHIDVSPHALGFLPQKNIMDNARPHVKKDLIAKMDLKDFFPTITFWRVRGLFQSFGYSEAISTLLALVCTEPPRKKVSFAGKVYHVALGERQLPQGACTSPALTNIICRRLDSRMNGLADSLNMTYTRYADDLTFSGTKVKNHHIRTLLSKSRSIITFEGFHINEEKTRILRATQRQKVTGIVVNKKLNISRQELRSFRALLHNVKRSGLVEENRDQHPYFWGYIIGYAGYIRMVRPDLTQRIASELIEIAQKYQQEIPAWVHQTSKSE</sequence>
<keyword evidence="6 11" id="KW-0695">RNA-directed DNA polymerase</keyword>
<dbReference type="Proteomes" id="UP000661691">
    <property type="component" value="Unassembled WGS sequence"/>
</dbReference>
<dbReference type="EMBL" id="JACXAH010000018">
    <property type="protein sequence ID" value="MBD1373149.1"/>
    <property type="molecule type" value="Genomic_DNA"/>
</dbReference>
<keyword evidence="5" id="KW-0460">Magnesium</keyword>
<evidence type="ECO:0000256" key="5">
    <source>
        <dbReference type="ARBA" id="ARBA00022842"/>
    </source>
</evidence>
<organism evidence="11 12">
    <name type="scientific">Polycladospora coralii</name>
    <dbReference type="NCBI Taxonomy" id="2771432"/>
    <lineage>
        <taxon>Bacteria</taxon>
        <taxon>Bacillati</taxon>
        <taxon>Bacillota</taxon>
        <taxon>Bacilli</taxon>
        <taxon>Bacillales</taxon>
        <taxon>Thermoactinomycetaceae</taxon>
        <taxon>Polycladospora</taxon>
    </lineage>
</organism>
<keyword evidence="2" id="KW-0808">Transferase</keyword>
<proteinExistence type="inferred from homology"/>
<keyword evidence="4" id="KW-0479">Metal-binding</keyword>
<comment type="catalytic activity">
    <reaction evidence="9">
        <text>DNA(n) + a 2'-deoxyribonucleoside 5'-triphosphate = DNA(n+1) + diphosphate</text>
        <dbReference type="Rhea" id="RHEA:22508"/>
        <dbReference type="Rhea" id="RHEA-COMP:17339"/>
        <dbReference type="Rhea" id="RHEA-COMP:17340"/>
        <dbReference type="ChEBI" id="CHEBI:33019"/>
        <dbReference type="ChEBI" id="CHEBI:61560"/>
        <dbReference type="ChEBI" id="CHEBI:173112"/>
        <dbReference type="EC" id="2.7.7.49"/>
    </reaction>
</comment>
<keyword evidence="7" id="KW-0051">Antiviral defense</keyword>
<evidence type="ECO:0000313" key="11">
    <source>
        <dbReference type="EMBL" id="MBD1373149.1"/>
    </source>
</evidence>
<dbReference type="GO" id="GO:0051607">
    <property type="term" value="P:defense response to virus"/>
    <property type="evidence" value="ECO:0007669"/>
    <property type="project" value="UniProtKB-KW"/>
</dbReference>
<evidence type="ECO:0000256" key="6">
    <source>
        <dbReference type="ARBA" id="ARBA00022918"/>
    </source>
</evidence>
<dbReference type="GO" id="GO:0003723">
    <property type="term" value="F:RNA binding"/>
    <property type="evidence" value="ECO:0007669"/>
    <property type="project" value="InterPro"/>
</dbReference>
<evidence type="ECO:0000256" key="3">
    <source>
        <dbReference type="ARBA" id="ARBA00022695"/>
    </source>
</evidence>
<evidence type="ECO:0000313" key="12">
    <source>
        <dbReference type="Proteomes" id="UP000661691"/>
    </source>
</evidence>
<dbReference type="SUPFAM" id="SSF56672">
    <property type="entry name" value="DNA/RNA polymerases"/>
    <property type="match status" value="1"/>
</dbReference>
<dbReference type="PRINTS" id="PR00866">
    <property type="entry name" value="RNADNAPOLMS"/>
</dbReference>
<dbReference type="GO" id="GO:0003964">
    <property type="term" value="F:RNA-directed DNA polymerase activity"/>
    <property type="evidence" value="ECO:0007669"/>
    <property type="project" value="UniProtKB-KW"/>
</dbReference>
<keyword evidence="12" id="KW-1185">Reference proteome</keyword>
<evidence type="ECO:0000256" key="9">
    <source>
        <dbReference type="ARBA" id="ARBA00048173"/>
    </source>
</evidence>
<dbReference type="InterPro" id="IPR000477">
    <property type="entry name" value="RT_dom"/>
</dbReference>
<feature type="domain" description="Reverse transcriptase" evidence="10">
    <location>
        <begin position="168"/>
        <end position="400"/>
    </location>
</feature>
<keyword evidence="3" id="KW-0548">Nucleotidyltransferase</keyword>
<dbReference type="PROSITE" id="PS50878">
    <property type="entry name" value="RT_POL"/>
    <property type="match status" value="1"/>
</dbReference>
<dbReference type="PANTHER" id="PTHR34047">
    <property type="entry name" value="NUCLEAR INTRON MATURASE 1, MITOCHONDRIAL-RELATED"/>
    <property type="match status" value="1"/>
</dbReference>
<evidence type="ECO:0000259" key="10">
    <source>
        <dbReference type="PROSITE" id="PS50878"/>
    </source>
</evidence>
<gene>
    <name evidence="11" type="ORF">IC620_12365</name>
</gene>
<dbReference type="AlphaFoldDB" id="A0A926NGG8"/>
<dbReference type="GO" id="GO:0046872">
    <property type="term" value="F:metal ion binding"/>
    <property type="evidence" value="ECO:0007669"/>
    <property type="project" value="UniProtKB-KW"/>
</dbReference>
<dbReference type="InterPro" id="IPR051083">
    <property type="entry name" value="GrpII_Intron_Splice-Mob/Def"/>
</dbReference>
<dbReference type="Pfam" id="PF00078">
    <property type="entry name" value="RVT_1"/>
    <property type="match status" value="1"/>
</dbReference>